<dbReference type="Pfam" id="PF01979">
    <property type="entry name" value="Amidohydro_1"/>
    <property type="match status" value="1"/>
</dbReference>
<dbReference type="GO" id="GO:0000034">
    <property type="term" value="F:adenine deaminase activity"/>
    <property type="evidence" value="ECO:0007669"/>
    <property type="project" value="UniProtKB-UniRule"/>
</dbReference>
<evidence type="ECO:0000259" key="8">
    <source>
        <dbReference type="Pfam" id="PF13382"/>
    </source>
</evidence>
<gene>
    <name evidence="6" type="primary">ade</name>
    <name evidence="9" type="ORF">SAMN07250955_10339</name>
</gene>
<dbReference type="HAMAP" id="MF_01518">
    <property type="entry name" value="Adenine_deamin"/>
    <property type="match status" value="1"/>
</dbReference>
<comment type="catalytic activity">
    <reaction evidence="5 6">
        <text>adenine + H2O + H(+) = hypoxanthine + NH4(+)</text>
        <dbReference type="Rhea" id="RHEA:23688"/>
        <dbReference type="ChEBI" id="CHEBI:15377"/>
        <dbReference type="ChEBI" id="CHEBI:15378"/>
        <dbReference type="ChEBI" id="CHEBI:16708"/>
        <dbReference type="ChEBI" id="CHEBI:17368"/>
        <dbReference type="ChEBI" id="CHEBI:28938"/>
        <dbReference type="EC" id="3.5.4.2"/>
    </reaction>
</comment>
<evidence type="ECO:0000256" key="4">
    <source>
        <dbReference type="ARBA" id="ARBA00023211"/>
    </source>
</evidence>
<dbReference type="InterPro" id="IPR032466">
    <property type="entry name" value="Metal_Hydrolase"/>
</dbReference>
<feature type="domain" description="Adenine deaminase C-terminal" evidence="8">
    <location>
        <begin position="402"/>
        <end position="566"/>
    </location>
</feature>
<evidence type="ECO:0000256" key="5">
    <source>
        <dbReference type="ARBA" id="ARBA00047720"/>
    </source>
</evidence>
<dbReference type="Gene3D" id="3.20.20.140">
    <property type="entry name" value="Metal-dependent hydrolases"/>
    <property type="match status" value="1"/>
</dbReference>
<dbReference type="SUPFAM" id="SSF51338">
    <property type="entry name" value="Composite domain of metallo-dependent hydrolases"/>
    <property type="match status" value="1"/>
</dbReference>
<dbReference type="InterPro" id="IPR006679">
    <property type="entry name" value="Adenine_deam"/>
</dbReference>
<dbReference type="Gene3D" id="2.30.40.10">
    <property type="entry name" value="Urease, subunit C, domain 1"/>
    <property type="match status" value="1"/>
</dbReference>
<comment type="cofactor">
    <cofactor evidence="6">
        <name>Mn(2+)</name>
        <dbReference type="ChEBI" id="CHEBI:29035"/>
    </cofactor>
</comment>
<dbReference type="PANTHER" id="PTHR11113">
    <property type="entry name" value="N-ACETYLGLUCOSAMINE-6-PHOSPHATE DEACETYLASE"/>
    <property type="match status" value="1"/>
</dbReference>
<dbReference type="PANTHER" id="PTHR11113:SF2">
    <property type="entry name" value="ADENINE DEAMINASE"/>
    <property type="match status" value="1"/>
</dbReference>
<comment type="similarity">
    <text evidence="1 6">Belongs to the metallo-dependent hydrolases superfamily. Adenine deaminase family.</text>
</comment>
<keyword evidence="10" id="KW-1185">Reference proteome</keyword>
<dbReference type="SUPFAM" id="SSF51556">
    <property type="entry name" value="Metallo-dependent hydrolases"/>
    <property type="match status" value="1"/>
</dbReference>
<evidence type="ECO:0000256" key="1">
    <source>
        <dbReference type="ARBA" id="ARBA00006773"/>
    </source>
</evidence>
<evidence type="ECO:0000256" key="3">
    <source>
        <dbReference type="ARBA" id="ARBA00022801"/>
    </source>
</evidence>
<dbReference type="InterPro" id="IPR026912">
    <property type="entry name" value="Adenine_deam_C"/>
</dbReference>
<sequence length="576" mass="60599">MMSPSRLAGWIDQATGQAPLDLLITNARLLNTATGAIQEAAIAIGGERIVGLDLGDPGGARFAAARTLDAAGRYAVPGFIDTHLHIESSMVTPDQFERAVLPRGTTTAICDPHEIANVAGAAGISYFLAAARTLRMTLKVNLSSCVPATALETAGARLDVDDLLALKDDPAVLGLAEMMNFPGVLAKEPAVLAKLAAFAGDHIDGHAPLLRGPALDAYLAAGILTDHECTSFAEAWEKLEKGMAILMREGSVAKNVKALAPLIGPDTWQRLAFCTDDRNPLEIAHEGHIDYALRLAIDAGAPLIPAYRAATLGAAMIMKLEDRGLIGPGKRADILLIRRLEDVDVEAVVCGGSLVEPDFFADRDKVAPVGLHSIRRARVEPASFEVAGAGRPTPIIVVHEAQLLTDRLEALLPEAAGCRQSDPKAGIMKLAVLERHGRNGNIGLGFVQGFGTLKGAIATSIGHDSHNITVISGNEQDMALAVNRLIEIEGGSVVVEQANVLAELRLPIAGLMSDRPLEAVSQDLAALRAAALRIGCSLAEPVLQLAFLPLPVIPHLKLTDMGLVATEGDGLKLIEL</sequence>
<feature type="domain" description="Amidohydrolase-related" evidence="7">
    <location>
        <begin position="75"/>
        <end position="355"/>
    </location>
</feature>
<keyword evidence="4 6" id="KW-0464">Manganese</keyword>
<dbReference type="EC" id="3.5.4.2" evidence="2 6"/>
<proteinExistence type="inferred from homology"/>
<dbReference type="InterPro" id="IPR011059">
    <property type="entry name" value="Metal-dep_hydrolase_composite"/>
</dbReference>
<evidence type="ECO:0000259" key="7">
    <source>
        <dbReference type="Pfam" id="PF01979"/>
    </source>
</evidence>
<reference evidence="9 10" key="1">
    <citation type="submission" date="2017-06" db="EMBL/GenBank/DDBJ databases">
        <authorList>
            <person name="Kim H.J."/>
            <person name="Triplett B.A."/>
        </authorList>
    </citation>
    <scope>NUCLEOTIDE SEQUENCE [LARGE SCALE GENOMIC DNA]</scope>
    <source>
        <strain evidence="9 10">B29T1</strain>
    </source>
</reference>
<organism evidence="9 10">
    <name type="scientific">Arboricoccus pini</name>
    <dbReference type="NCBI Taxonomy" id="1963835"/>
    <lineage>
        <taxon>Bacteria</taxon>
        <taxon>Pseudomonadati</taxon>
        <taxon>Pseudomonadota</taxon>
        <taxon>Alphaproteobacteria</taxon>
        <taxon>Geminicoccales</taxon>
        <taxon>Geminicoccaceae</taxon>
        <taxon>Arboricoccus</taxon>
    </lineage>
</organism>
<dbReference type="Pfam" id="PF13382">
    <property type="entry name" value="Adenine_deam_C"/>
    <property type="match status" value="1"/>
</dbReference>
<protein>
    <recommendedName>
        <fullName evidence="2 6">Adenine deaminase</fullName>
        <shortName evidence="6">Adenase</shortName>
        <shortName evidence="6">Adenine aminase</shortName>
        <ecNumber evidence="2 6">3.5.4.2</ecNumber>
    </recommendedName>
</protein>
<evidence type="ECO:0000313" key="9">
    <source>
        <dbReference type="EMBL" id="SNB62111.1"/>
    </source>
</evidence>
<accession>A0A212QR97</accession>
<name>A0A212QR97_9PROT</name>
<dbReference type="EMBL" id="FYEH01000003">
    <property type="protein sequence ID" value="SNB62111.1"/>
    <property type="molecule type" value="Genomic_DNA"/>
</dbReference>
<keyword evidence="3 6" id="KW-0378">Hydrolase</keyword>
<evidence type="ECO:0000256" key="2">
    <source>
        <dbReference type="ARBA" id="ARBA00012782"/>
    </source>
</evidence>
<dbReference type="Proteomes" id="UP000197065">
    <property type="component" value="Unassembled WGS sequence"/>
</dbReference>
<evidence type="ECO:0000256" key="6">
    <source>
        <dbReference type="HAMAP-Rule" id="MF_01518"/>
    </source>
</evidence>
<dbReference type="NCBIfam" id="TIGR01178">
    <property type="entry name" value="ade"/>
    <property type="match status" value="1"/>
</dbReference>
<dbReference type="CDD" id="cd01295">
    <property type="entry name" value="AdeC"/>
    <property type="match status" value="1"/>
</dbReference>
<dbReference type="InterPro" id="IPR006680">
    <property type="entry name" value="Amidohydro-rel"/>
</dbReference>
<dbReference type="AlphaFoldDB" id="A0A212QR97"/>
<evidence type="ECO:0000313" key="10">
    <source>
        <dbReference type="Proteomes" id="UP000197065"/>
    </source>
</evidence>
<dbReference type="GO" id="GO:0006146">
    <property type="term" value="P:adenine catabolic process"/>
    <property type="evidence" value="ECO:0007669"/>
    <property type="project" value="InterPro"/>
</dbReference>